<keyword evidence="2" id="KW-0812">Transmembrane</keyword>
<evidence type="ECO:0000313" key="5">
    <source>
        <dbReference type="Proteomes" id="UP000886787"/>
    </source>
</evidence>
<dbReference type="InterPro" id="IPR000620">
    <property type="entry name" value="EamA_dom"/>
</dbReference>
<proteinExistence type="inferred from homology"/>
<evidence type="ECO:0000313" key="4">
    <source>
        <dbReference type="EMBL" id="HIQ81015.1"/>
    </source>
</evidence>
<evidence type="ECO:0000256" key="1">
    <source>
        <dbReference type="ARBA" id="ARBA00007362"/>
    </source>
</evidence>
<keyword evidence="2" id="KW-1133">Transmembrane helix</keyword>
<organism evidence="4 5">
    <name type="scientific">Candidatus Scatavimonas merdigallinarum</name>
    <dbReference type="NCBI Taxonomy" id="2840914"/>
    <lineage>
        <taxon>Bacteria</taxon>
        <taxon>Bacillati</taxon>
        <taxon>Bacillota</taxon>
        <taxon>Clostridia</taxon>
        <taxon>Eubacteriales</taxon>
        <taxon>Oscillospiraceae</taxon>
        <taxon>Oscillospiraceae incertae sedis</taxon>
        <taxon>Candidatus Scatavimonas</taxon>
    </lineage>
</organism>
<dbReference type="Gene3D" id="1.10.3730.20">
    <property type="match status" value="1"/>
</dbReference>
<sequence length="116" mass="13209">MNHKPKVKDYIFLHVILLQISLCGLLSKFAASYDFLSFEFCLFYGLMIINLGIYAILWQQVLKRISLTTAFCNKAVTIIWGMLWGFFIFHEQITVNMLIGAVIVLVGVCLVVTANE</sequence>
<dbReference type="EMBL" id="DVFW01000031">
    <property type="protein sequence ID" value="HIQ81015.1"/>
    <property type="molecule type" value="Genomic_DNA"/>
</dbReference>
<comment type="similarity">
    <text evidence="1">Belongs to the EamA transporter family.</text>
</comment>
<comment type="caution">
    <text evidence="4">The sequence shown here is derived from an EMBL/GenBank/DDBJ whole genome shotgun (WGS) entry which is preliminary data.</text>
</comment>
<reference evidence="4" key="2">
    <citation type="journal article" date="2021" name="PeerJ">
        <title>Extensive microbial diversity within the chicken gut microbiome revealed by metagenomics and culture.</title>
        <authorList>
            <person name="Gilroy R."/>
            <person name="Ravi A."/>
            <person name="Getino M."/>
            <person name="Pursley I."/>
            <person name="Horton D.L."/>
            <person name="Alikhan N.F."/>
            <person name="Baker D."/>
            <person name="Gharbi K."/>
            <person name="Hall N."/>
            <person name="Watson M."/>
            <person name="Adriaenssens E.M."/>
            <person name="Foster-Nyarko E."/>
            <person name="Jarju S."/>
            <person name="Secka A."/>
            <person name="Antonio M."/>
            <person name="Oren A."/>
            <person name="Chaudhuri R.R."/>
            <person name="La Ragione R."/>
            <person name="Hildebrand F."/>
            <person name="Pallen M.J."/>
        </authorList>
    </citation>
    <scope>NUCLEOTIDE SEQUENCE</scope>
    <source>
        <strain evidence="4">ChiSjej1B19-3389</strain>
    </source>
</reference>
<gene>
    <name evidence="4" type="ORF">IAD32_07000</name>
</gene>
<dbReference type="Pfam" id="PF00892">
    <property type="entry name" value="EamA"/>
    <property type="match status" value="1"/>
</dbReference>
<dbReference type="SUPFAM" id="SSF103481">
    <property type="entry name" value="Multidrug resistance efflux transporter EmrE"/>
    <property type="match status" value="1"/>
</dbReference>
<feature type="transmembrane region" description="Helical" evidence="2">
    <location>
        <begin position="95"/>
        <end position="114"/>
    </location>
</feature>
<keyword evidence="2" id="KW-0472">Membrane</keyword>
<dbReference type="GO" id="GO:0016020">
    <property type="term" value="C:membrane"/>
    <property type="evidence" value="ECO:0007669"/>
    <property type="project" value="InterPro"/>
</dbReference>
<dbReference type="AlphaFoldDB" id="A0A9D0ZI84"/>
<feature type="domain" description="EamA" evidence="3">
    <location>
        <begin position="37"/>
        <end position="113"/>
    </location>
</feature>
<dbReference type="InterPro" id="IPR037185">
    <property type="entry name" value="EmrE-like"/>
</dbReference>
<reference evidence="4" key="1">
    <citation type="submission" date="2020-10" db="EMBL/GenBank/DDBJ databases">
        <authorList>
            <person name="Gilroy R."/>
        </authorList>
    </citation>
    <scope>NUCLEOTIDE SEQUENCE</scope>
    <source>
        <strain evidence="4">ChiSjej1B19-3389</strain>
    </source>
</reference>
<name>A0A9D0ZI84_9FIRM</name>
<feature type="transmembrane region" description="Helical" evidence="2">
    <location>
        <begin position="70"/>
        <end position="89"/>
    </location>
</feature>
<evidence type="ECO:0000256" key="2">
    <source>
        <dbReference type="SAM" id="Phobius"/>
    </source>
</evidence>
<dbReference type="Proteomes" id="UP000886787">
    <property type="component" value="Unassembled WGS sequence"/>
</dbReference>
<feature type="transmembrane region" description="Helical" evidence="2">
    <location>
        <begin position="37"/>
        <end position="58"/>
    </location>
</feature>
<feature type="transmembrane region" description="Helical" evidence="2">
    <location>
        <begin position="12"/>
        <end position="31"/>
    </location>
</feature>
<accession>A0A9D0ZI84</accession>
<evidence type="ECO:0000259" key="3">
    <source>
        <dbReference type="Pfam" id="PF00892"/>
    </source>
</evidence>
<protein>
    <submittedName>
        <fullName evidence="4">EamA family transporter</fullName>
    </submittedName>
</protein>